<keyword evidence="3" id="KW-1185">Reference proteome</keyword>
<proteinExistence type="predicted"/>
<evidence type="ECO:0000313" key="3">
    <source>
        <dbReference type="Proteomes" id="UP000837857"/>
    </source>
</evidence>
<evidence type="ECO:0000256" key="1">
    <source>
        <dbReference type="SAM" id="MobiDB-lite"/>
    </source>
</evidence>
<reference evidence="2" key="1">
    <citation type="submission" date="2022-03" db="EMBL/GenBank/DDBJ databases">
        <authorList>
            <person name="Martin H S."/>
        </authorList>
    </citation>
    <scope>NUCLEOTIDE SEQUENCE</scope>
</reference>
<dbReference type="EMBL" id="OW152832">
    <property type="protein sequence ID" value="CAH2051782.1"/>
    <property type="molecule type" value="Genomic_DNA"/>
</dbReference>
<evidence type="ECO:0000313" key="2">
    <source>
        <dbReference type="EMBL" id="CAH2051782.1"/>
    </source>
</evidence>
<protein>
    <submittedName>
        <fullName evidence="2">Uncharacterized protein</fullName>
    </submittedName>
</protein>
<sequence>MRRGRCLCGRAGGRRPGLHAAPRQGQPTHACAVPIPPPPPPHRPTPAMAKPHPRRLCVPVTRSPNNARSLHFSTSLLFILSSVWPANVRARRRSVASYVRAARFGCNVPFTLFAGVEVQ</sequence>
<feature type="compositionally biased region" description="Pro residues" evidence="1">
    <location>
        <begin position="34"/>
        <end position="44"/>
    </location>
</feature>
<feature type="region of interest" description="Disordered" evidence="1">
    <location>
        <begin position="11"/>
        <end position="52"/>
    </location>
</feature>
<dbReference type="Proteomes" id="UP000837857">
    <property type="component" value="Chromosome 20"/>
</dbReference>
<name>A0ABN8IDK3_9NEOP</name>
<accession>A0ABN8IDK3</accession>
<feature type="non-terminal residue" evidence="2">
    <location>
        <position position="1"/>
    </location>
</feature>
<organism evidence="2 3">
    <name type="scientific">Iphiclides podalirius</name>
    <name type="common">scarce swallowtail</name>
    <dbReference type="NCBI Taxonomy" id="110791"/>
    <lineage>
        <taxon>Eukaryota</taxon>
        <taxon>Metazoa</taxon>
        <taxon>Ecdysozoa</taxon>
        <taxon>Arthropoda</taxon>
        <taxon>Hexapoda</taxon>
        <taxon>Insecta</taxon>
        <taxon>Pterygota</taxon>
        <taxon>Neoptera</taxon>
        <taxon>Endopterygota</taxon>
        <taxon>Lepidoptera</taxon>
        <taxon>Glossata</taxon>
        <taxon>Ditrysia</taxon>
        <taxon>Papilionoidea</taxon>
        <taxon>Papilionidae</taxon>
        <taxon>Papilioninae</taxon>
        <taxon>Iphiclides</taxon>
    </lineage>
</organism>
<gene>
    <name evidence="2" type="ORF">IPOD504_LOCUS7938</name>
</gene>